<dbReference type="Gene3D" id="3.90.190.10">
    <property type="entry name" value="Protein tyrosine phosphatase superfamily"/>
    <property type="match status" value="1"/>
</dbReference>
<proteinExistence type="predicted"/>
<comment type="caution">
    <text evidence="1">The sequence shown here is derived from an EMBL/GenBank/DDBJ whole genome shotgun (WGS) entry which is preliminary data.</text>
</comment>
<organism evidence="1 2">
    <name type="scientific">Pseudovibrio ascidiaceicola</name>
    <dbReference type="NCBI Taxonomy" id="285279"/>
    <lineage>
        <taxon>Bacteria</taxon>
        <taxon>Pseudomonadati</taxon>
        <taxon>Pseudomonadota</taxon>
        <taxon>Alphaproteobacteria</taxon>
        <taxon>Hyphomicrobiales</taxon>
        <taxon>Stappiaceae</taxon>
        <taxon>Pseudovibrio</taxon>
    </lineage>
</organism>
<dbReference type="InterPro" id="IPR029021">
    <property type="entry name" value="Prot-tyrosine_phosphatase-like"/>
</dbReference>
<name>A0A1I3WWC0_9HYPH</name>
<dbReference type="SUPFAM" id="SSF52799">
    <property type="entry name" value="(Phosphotyrosine protein) phosphatases II"/>
    <property type="match status" value="1"/>
</dbReference>
<dbReference type="RefSeq" id="WP_093517349.1">
    <property type="nucleotide sequence ID" value="NZ_FOSK01000002.1"/>
</dbReference>
<protein>
    <recommendedName>
        <fullName evidence="3">Tyrosine specific protein phosphatases domain-containing protein</fullName>
    </recommendedName>
</protein>
<evidence type="ECO:0000313" key="1">
    <source>
        <dbReference type="EMBL" id="SFK11207.1"/>
    </source>
</evidence>
<sequence length="174" mass="18777">MLHVCPLSKLEDTLTTASPSHVLSLVSPGTEVILPAEIKPDHHLVLEFNDIAEPREGLLAPNRAHVEQLLEFSCGAAREGCLLVHCWAGVSRSTAAAYIITCATMPDTDERALAQHLRKVSPVATPNPLLISLADTLLQRNGRMIQSIIELGRGAETFEGNQFSLDPAALVELV</sequence>
<keyword evidence="2" id="KW-1185">Reference proteome</keyword>
<evidence type="ECO:0000313" key="2">
    <source>
        <dbReference type="Proteomes" id="UP000199598"/>
    </source>
</evidence>
<dbReference type="Proteomes" id="UP000199598">
    <property type="component" value="Unassembled WGS sequence"/>
</dbReference>
<dbReference type="EMBL" id="FOSK01000002">
    <property type="protein sequence ID" value="SFK11207.1"/>
    <property type="molecule type" value="Genomic_DNA"/>
</dbReference>
<accession>A0A1I3WWC0</accession>
<gene>
    <name evidence="1" type="ORF">SAMN04488518_102199</name>
</gene>
<reference evidence="1 2" key="1">
    <citation type="submission" date="2016-10" db="EMBL/GenBank/DDBJ databases">
        <authorList>
            <person name="Varghese N."/>
            <person name="Submissions S."/>
        </authorList>
    </citation>
    <scope>NUCLEOTIDE SEQUENCE [LARGE SCALE GENOMIC DNA]</scope>
    <source>
        <strain evidence="1 2">DSM 16392</strain>
    </source>
</reference>
<evidence type="ECO:0008006" key="3">
    <source>
        <dbReference type="Google" id="ProtNLM"/>
    </source>
</evidence>